<dbReference type="GO" id="GO:0005524">
    <property type="term" value="F:ATP binding"/>
    <property type="evidence" value="ECO:0007669"/>
    <property type="project" value="UniProtKB-KW"/>
</dbReference>
<evidence type="ECO:0000259" key="11">
    <source>
        <dbReference type="Pfam" id="PF07730"/>
    </source>
</evidence>
<dbReference type="Gene3D" id="3.30.565.10">
    <property type="entry name" value="Histidine kinase-like ATPase, C-terminal domain"/>
    <property type="match status" value="1"/>
</dbReference>
<keyword evidence="6" id="KW-0418">Kinase</keyword>
<dbReference type="Pfam" id="PF13796">
    <property type="entry name" value="Sensor"/>
    <property type="match status" value="1"/>
</dbReference>
<keyword evidence="9" id="KW-0472">Membrane</keyword>
<evidence type="ECO:0000256" key="6">
    <source>
        <dbReference type="ARBA" id="ARBA00022777"/>
    </source>
</evidence>
<accession>A0A5N5ECQ9</accession>
<organism evidence="13 14">
    <name type="scientific">Rhodococcus erythropolis</name>
    <name type="common">Arthrobacter picolinophilus</name>
    <dbReference type="NCBI Taxonomy" id="1833"/>
    <lineage>
        <taxon>Bacteria</taxon>
        <taxon>Bacillati</taxon>
        <taxon>Actinomycetota</taxon>
        <taxon>Actinomycetes</taxon>
        <taxon>Mycobacteriales</taxon>
        <taxon>Nocardiaceae</taxon>
        <taxon>Rhodococcus</taxon>
        <taxon>Rhodococcus erythropolis group</taxon>
    </lineage>
</organism>
<dbReference type="Gene3D" id="1.20.5.1930">
    <property type="match status" value="1"/>
</dbReference>
<feature type="transmembrane region" description="Helical" evidence="9">
    <location>
        <begin position="64"/>
        <end position="91"/>
    </location>
</feature>
<keyword evidence="5" id="KW-0547">Nucleotide-binding</keyword>
<keyword evidence="9" id="KW-1133">Transmembrane helix</keyword>
<evidence type="ECO:0000256" key="3">
    <source>
        <dbReference type="ARBA" id="ARBA00022553"/>
    </source>
</evidence>
<feature type="transmembrane region" description="Helical" evidence="9">
    <location>
        <begin position="148"/>
        <end position="175"/>
    </location>
</feature>
<comment type="catalytic activity">
    <reaction evidence="1">
        <text>ATP + protein L-histidine = ADP + protein N-phospho-L-histidine.</text>
        <dbReference type="EC" id="2.7.13.3"/>
    </reaction>
</comment>
<dbReference type="Pfam" id="PF02518">
    <property type="entry name" value="HATPase_c"/>
    <property type="match status" value="1"/>
</dbReference>
<name>A0A5N5ECQ9_RHOER</name>
<dbReference type="GO" id="GO:0016020">
    <property type="term" value="C:membrane"/>
    <property type="evidence" value="ECO:0007669"/>
    <property type="project" value="InterPro"/>
</dbReference>
<dbReference type="CDD" id="cd16917">
    <property type="entry name" value="HATPase_UhpB-NarQ-NarX-like"/>
    <property type="match status" value="1"/>
</dbReference>
<keyword evidence="7" id="KW-0067">ATP-binding</keyword>
<dbReference type="InterPro" id="IPR050482">
    <property type="entry name" value="Sensor_HK_TwoCompSys"/>
</dbReference>
<gene>
    <name evidence="13" type="ORF">BS297_03365</name>
</gene>
<dbReference type="Pfam" id="PF07730">
    <property type="entry name" value="HisKA_3"/>
    <property type="match status" value="1"/>
</dbReference>
<comment type="caution">
    <text evidence="13">The sequence shown here is derived from an EMBL/GenBank/DDBJ whole genome shotgun (WGS) entry which is preliminary data.</text>
</comment>
<reference evidence="13 14" key="1">
    <citation type="journal article" date="2017" name="Poromechanics V (2013)">
        <title>Genomic Characterization of the Arsenic-Tolerant Actinobacterium, &lt;i&gt;Rhodococcus erythropolis&lt;/i&gt; S43.</title>
        <authorList>
            <person name="Retamal-Morales G."/>
            <person name="Mehnert M."/>
            <person name="Schwabe R."/>
            <person name="Tischler D."/>
            <person name="Schloemann M."/>
            <person name="Levican G.J."/>
        </authorList>
    </citation>
    <scope>NUCLEOTIDE SEQUENCE [LARGE SCALE GENOMIC DNA]</scope>
    <source>
        <strain evidence="13 14">S43</strain>
    </source>
</reference>
<dbReference type="GO" id="GO:0046983">
    <property type="term" value="F:protein dimerization activity"/>
    <property type="evidence" value="ECO:0007669"/>
    <property type="project" value="InterPro"/>
</dbReference>
<keyword evidence="4" id="KW-0808">Transferase</keyword>
<feature type="domain" description="Signal transduction histidine kinase subgroup 3 dimerisation and phosphoacceptor" evidence="11">
    <location>
        <begin position="256"/>
        <end position="322"/>
    </location>
</feature>
<keyword evidence="9" id="KW-0812">Transmembrane</keyword>
<dbReference type="SUPFAM" id="SSF55874">
    <property type="entry name" value="ATPase domain of HSP90 chaperone/DNA topoisomerase II/histidine kinase"/>
    <property type="match status" value="1"/>
</dbReference>
<evidence type="ECO:0000259" key="12">
    <source>
        <dbReference type="Pfam" id="PF13796"/>
    </source>
</evidence>
<evidence type="ECO:0000256" key="8">
    <source>
        <dbReference type="ARBA" id="ARBA00023012"/>
    </source>
</evidence>
<dbReference type="InterPro" id="IPR025828">
    <property type="entry name" value="Put_sensor_dom"/>
</dbReference>
<sequence length="449" mass="48152">MFGRHGASKLFATGKVSGCWTEVNQMRESGLYIPRNPLHAWFATSWWLALVSLGTSLVSGSLAIVVIALLTLAVVTLPFALVGVLVLALMIPPLRYADRAQLWSVKFFSGVVTDRASPPRAATFRARFVESVRGPALWKSLLHWILRLPLSVAVLVLATVQLIVPVVFAVAPLAWLITDPAGSQLQIAETFTLEALGIIAIPAVLWFAFVTPPFITCLARADWWFSRSLLGASAQETRVEELTQSRTRVIDAAEAERLRIERDLHDGAQQRLVAVSISLGHAKSRAKSSDAMLRSLLDDAHRETRNAIADIRALTRGLHPPILTDRGLDAALSSVAALCSVPVVIDIAPELSGPSRPSSTLESTIYFLVSEALTNVTKHAQATRATVSVERLGQSFKIEVCDNGRGGAVIQPGGGLAGLADRLSGVDGRLHVESPVGGPTSIVVEVPCA</sequence>
<dbReference type="Proteomes" id="UP000325576">
    <property type="component" value="Unassembled WGS sequence"/>
</dbReference>
<dbReference type="InterPro" id="IPR036890">
    <property type="entry name" value="HATPase_C_sf"/>
</dbReference>
<evidence type="ECO:0000256" key="5">
    <source>
        <dbReference type="ARBA" id="ARBA00022741"/>
    </source>
</evidence>
<evidence type="ECO:0000256" key="9">
    <source>
        <dbReference type="SAM" id="Phobius"/>
    </source>
</evidence>
<evidence type="ECO:0000256" key="7">
    <source>
        <dbReference type="ARBA" id="ARBA00022840"/>
    </source>
</evidence>
<dbReference type="AlphaFoldDB" id="A0A5N5ECQ9"/>
<dbReference type="GO" id="GO:0000155">
    <property type="term" value="F:phosphorelay sensor kinase activity"/>
    <property type="evidence" value="ECO:0007669"/>
    <property type="project" value="InterPro"/>
</dbReference>
<evidence type="ECO:0000313" key="14">
    <source>
        <dbReference type="Proteomes" id="UP000325576"/>
    </source>
</evidence>
<evidence type="ECO:0000256" key="2">
    <source>
        <dbReference type="ARBA" id="ARBA00012438"/>
    </source>
</evidence>
<feature type="domain" description="Putative sensor" evidence="12">
    <location>
        <begin position="55"/>
        <end position="230"/>
    </location>
</feature>
<dbReference type="InterPro" id="IPR011712">
    <property type="entry name" value="Sig_transdc_His_kin_sub3_dim/P"/>
</dbReference>
<protein>
    <recommendedName>
        <fullName evidence="2">histidine kinase</fullName>
        <ecNumber evidence="2">2.7.13.3</ecNumber>
    </recommendedName>
</protein>
<keyword evidence="8" id="KW-0902">Two-component regulatory system</keyword>
<dbReference type="EC" id="2.7.13.3" evidence="2"/>
<feature type="transmembrane region" description="Helical" evidence="9">
    <location>
        <begin position="38"/>
        <end position="58"/>
    </location>
</feature>
<evidence type="ECO:0000259" key="10">
    <source>
        <dbReference type="Pfam" id="PF02518"/>
    </source>
</evidence>
<feature type="domain" description="Histidine kinase/HSP90-like ATPase" evidence="10">
    <location>
        <begin position="363"/>
        <end position="447"/>
    </location>
</feature>
<dbReference type="PANTHER" id="PTHR24421">
    <property type="entry name" value="NITRATE/NITRITE SENSOR PROTEIN NARX-RELATED"/>
    <property type="match status" value="1"/>
</dbReference>
<keyword evidence="3" id="KW-0597">Phosphoprotein</keyword>
<proteinExistence type="predicted"/>
<evidence type="ECO:0000313" key="13">
    <source>
        <dbReference type="EMBL" id="KAB2586802.1"/>
    </source>
</evidence>
<evidence type="ECO:0000256" key="1">
    <source>
        <dbReference type="ARBA" id="ARBA00000085"/>
    </source>
</evidence>
<dbReference type="EMBL" id="MRBO01000124">
    <property type="protein sequence ID" value="KAB2586802.1"/>
    <property type="molecule type" value="Genomic_DNA"/>
</dbReference>
<dbReference type="InterPro" id="IPR003594">
    <property type="entry name" value="HATPase_dom"/>
</dbReference>
<evidence type="ECO:0000256" key="4">
    <source>
        <dbReference type="ARBA" id="ARBA00022679"/>
    </source>
</evidence>
<feature type="transmembrane region" description="Helical" evidence="9">
    <location>
        <begin position="195"/>
        <end position="219"/>
    </location>
</feature>
<dbReference type="PANTHER" id="PTHR24421:SF10">
    <property type="entry name" value="NITRATE_NITRITE SENSOR PROTEIN NARQ"/>
    <property type="match status" value="1"/>
</dbReference>